<dbReference type="GO" id="GO:0003908">
    <property type="term" value="F:methylated-DNA-[protein]-cysteine S-methyltransferase activity"/>
    <property type="evidence" value="ECO:0007669"/>
    <property type="project" value="UniProtKB-EC"/>
</dbReference>
<reference evidence="10 11" key="1">
    <citation type="journal article" date="2021" name="Cell Host Microbe">
        <title>in vivo commensal control of Clostridioides difficile virulence.</title>
        <authorList>
            <person name="Girinathan B.P."/>
            <person name="Dibenedetto N."/>
            <person name="Worley J.N."/>
            <person name="Peltier J."/>
            <person name="Arrieta-Ortiz M.L."/>
            <person name="Rupa Christinal Immanuel S."/>
            <person name="Lavin R."/>
            <person name="Delaney M.L."/>
            <person name="Cummins C."/>
            <person name="Hoffmann M."/>
            <person name="Luo Y."/>
            <person name="Gonzalez-Escalona N."/>
            <person name="Allard M."/>
            <person name="Onderdonk A.B."/>
            <person name="Gerber G.K."/>
            <person name="Sonenshein A.L."/>
            <person name="Baliga N."/>
            <person name="Dupuy B."/>
            <person name="Bry L."/>
        </authorList>
    </citation>
    <scope>NUCLEOTIDE SEQUENCE [LARGE SCALE GENOMIC DNA]</scope>
    <source>
        <strain evidence="10 11">DSM 599</strain>
    </source>
</reference>
<dbReference type="CDD" id="cd06445">
    <property type="entry name" value="ATase"/>
    <property type="match status" value="1"/>
</dbReference>
<dbReference type="NCBIfam" id="TIGR00589">
    <property type="entry name" value="ogt"/>
    <property type="match status" value="1"/>
</dbReference>
<organism evidence="10 11">
    <name type="scientific">Clostridium sardiniense</name>
    <name type="common">Clostridium absonum</name>
    <dbReference type="NCBI Taxonomy" id="29369"/>
    <lineage>
        <taxon>Bacteria</taxon>
        <taxon>Bacillati</taxon>
        <taxon>Bacillota</taxon>
        <taxon>Clostridia</taxon>
        <taxon>Eubacteriales</taxon>
        <taxon>Clostridiaceae</taxon>
        <taxon>Clostridium</taxon>
    </lineage>
</organism>
<evidence type="ECO:0000256" key="4">
    <source>
        <dbReference type="ARBA" id="ARBA00022679"/>
    </source>
</evidence>
<evidence type="ECO:0000256" key="8">
    <source>
        <dbReference type="HAMAP-Rule" id="MF_00772"/>
    </source>
</evidence>
<name>A0ABS7KX05_CLOSR</name>
<dbReference type="EC" id="2.1.1.63" evidence="8"/>
<keyword evidence="6 8" id="KW-0234">DNA repair</keyword>
<dbReference type="InterPro" id="IPR036388">
    <property type="entry name" value="WH-like_DNA-bd_sf"/>
</dbReference>
<comment type="subcellular location">
    <subcellularLocation>
        <location evidence="8">Cytoplasm</location>
    </subcellularLocation>
</comment>
<feature type="active site" description="Nucleophile; methyl group acceptor" evidence="8">
    <location>
        <position position="123"/>
    </location>
</feature>
<dbReference type="Pfam" id="PF01035">
    <property type="entry name" value="DNA_binding_1"/>
    <property type="match status" value="1"/>
</dbReference>
<keyword evidence="3 8" id="KW-0489">Methyltransferase</keyword>
<dbReference type="SUPFAM" id="SSF53155">
    <property type="entry name" value="Methylated DNA-protein cysteine methyltransferase domain"/>
    <property type="match status" value="1"/>
</dbReference>
<comment type="function">
    <text evidence="8">Involved in the cellular defense against the biological effects of O6-methylguanine (O6-MeG) and O4-methylthymine (O4-MeT) in DNA. Repairs the methylated nucleobase in DNA by stoichiometrically transferring the methyl group to a cysteine residue in the enzyme. This is a suicide reaction: the enzyme is irreversibly inactivated.</text>
</comment>
<keyword evidence="4 8" id="KW-0808">Transferase</keyword>
<dbReference type="Gene3D" id="3.30.160.70">
    <property type="entry name" value="Methylated DNA-protein cysteine methyltransferase domain"/>
    <property type="match status" value="1"/>
</dbReference>
<evidence type="ECO:0000256" key="1">
    <source>
        <dbReference type="ARBA" id="ARBA00001286"/>
    </source>
</evidence>
<keyword evidence="5 8" id="KW-0227">DNA damage</keyword>
<dbReference type="Gene3D" id="1.10.10.10">
    <property type="entry name" value="Winged helix-like DNA-binding domain superfamily/Winged helix DNA-binding domain"/>
    <property type="match status" value="1"/>
</dbReference>
<dbReference type="PANTHER" id="PTHR10815:SF5">
    <property type="entry name" value="METHYLATED-DNA--PROTEIN-CYSTEINE METHYLTRANSFERASE"/>
    <property type="match status" value="1"/>
</dbReference>
<comment type="catalytic activity">
    <reaction evidence="1 8">
        <text>a 4-O-methyl-thymidine in DNA + L-cysteinyl-[protein] = a thymidine in DNA + S-methyl-L-cysteinyl-[protein]</text>
        <dbReference type="Rhea" id="RHEA:53428"/>
        <dbReference type="Rhea" id="RHEA-COMP:10131"/>
        <dbReference type="Rhea" id="RHEA-COMP:10132"/>
        <dbReference type="Rhea" id="RHEA-COMP:13555"/>
        <dbReference type="Rhea" id="RHEA-COMP:13556"/>
        <dbReference type="ChEBI" id="CHEBI:29950"/>
        <dbReference type="ChEBI" id="CHEBI:82612"/>
        <dbReference type="ChEBI" id="CHEBI:137386"/>
        <dbReference type="ChEBI" id="CHEBI:137387"/>
        <dbReference type="EC" id="2.1.1.63"/>
    </reaction>
</comment>
<protein>
    <recommendedName>
        <fullName evidence="8">Methylated-DNA--protein-cysteine methyltransferase</fullName>
        <ecNumber evidence="8">2.1.1.63</ecNumber>
    </recommendedName>
    <alternativeName>
        <fullName evidence="8">6-O-methylguanine-DNA methyltransferase</fullName>
        <shortName evidence="8">MGMT</shortName>
    </alternativeName>
    <alternativeName>
        <fullName evidence="8">O-6-methylguanine-DNA-alkyltransferase</fullName>
    </alternativeName>
</protein>
<dbReference type="SUPFAM" id="SSF46767">
    <property type="entry name" value="Methylated DNA-protein cysteine methyltransferase, C-terminal domain"/>
    <property type="match status" value="1"/>
</dbReference>
<comment type="similarity">
    <text evidence="8">Belongs to the MGMT family.</text>
</comment>
<dbReference type="InterPro" id="IPR001497">
    <property type="entry name" value="MethylDNA_cys_MeTrfase_AS"/>
</dbReference>
<evidence type="ECO:0000313" key="11">
    <source>
        <dbReference type="Proteomes" id="UP001299068"/>
    </source>
</evidence>
<evidence type="ECO:0000256" key="3">
    <source>
        <dbReference type="ARBA" id="ARBA00022603"/>
    </source>
</evidence>
<gene>
    <name evidence="10" type="ORF">K5V21_07580</name>
</gene>
<dbReference type="InterPro" id="IPR036217">
    <property type="entry name" value="MethylDNA_cys_MeTrfase_DNAb"/>
</dbReference>
<dbReference type="PROSITE" id="PS00374">
    <property type="entry name" value="MGMT"/>
    <property type="match status" value="1"/>
</dbReference>
<evidence type="ECO:0000259" key="9">
    <source>
        <dbReference type="Pfam" id="PF01035"/>
    </source>
</evidence>
<evidence type="ECO:0000256" key="2">
    <source>
        <dbReference type="ARBA" id="ARBA00022490"/>
    </source>
</evidence>
<keyword evidence="11" id="KW-1185">Reference proteome</keyword>
<evidence type="ECO:0000313" key="10">
    <source>
        <dbReference type="EMBL" id="MBY0755315.1"/>
    </source>
</evidence>
<comment type="caution">
    <text evidence="10">The sequence shown here is derived from an EMBL/GenBank/DDBJ whole genome shotgun (WGS) entry which is preliminary data.</text>
</comment>
<dbReference type="RefSeq" id="WP_221860492.1">
    <property type="nucleotide sequence ID" value="NZ_JAIKTU010000005.1"/>
</dbReference>
<proteinExistence type="inferred from homology"/>
<dbReference type="InterPro" id="IPR014048">
    <property type="entry name" value="MethylDNA_cys_MeTrfase_DNA-bd"/>
</dbReference>
<dbReference type="GO" id="GO:0032259">
    <property type="term" value="P:methylation"/>
    <property type="evidence" value="ECO:0007669"/>
    <property type="project" value="UniProtKB-KW"/>
</dbReference>
<dbReference type="Proteomes" id="UP001299068">
    <property type="component" value="Unassembled WGS sequence"/>
</dbReference>
<accession>A0ABS7KX05</accession>
<dbReference type="InterPro" id="IPR023546">
    <property type="entry name" value="MGMT"/>
</dbReference>
<dbReference type="EMBL" id="JAIKTU010000005">
    <property type="protein sequence ID" value="MBY0755315.1"/>
    <property type="molecule type" value="Genomic_DNA"/>
</dbReference>
<sequence>MAVFFYETDIGTIGIEEKNGFISNVYFGKDDIEDNIEFKETKLLKEASIQLNKYISGELKGFNLPLSPKGTEFMNEVWNGLCEIPYGEVLTYKEMGDQIGRPKAARAIGLACNRNPIPIFIPCHRIVGSNGKLTGYLGGIDIKEKLLNIEKNNK</sequence>
<feature type="domain" description="Methylated-DNA-[protein]-cysteine S-methyltransferase DNA binding" evidence="9">
    <location>
        <begin position="72"/>
        <end position="151"/>
    </location>
</feature>
<evidence type="ECO:0000256" key="5">
    <source>
        <dbReference type="ARBA" id="ARBA00022763"/>
    </source>
</evidence>
<dbReference type="HAMAP" id="MF_00772">
    <property type="entry name" value="OGT"/>
    <property type="match status" value="1"/>
</dbReference>
<comment type="catalytic activity">
    <reaction evidence="7 8">
        <text>a 6-O-methyl-2'-deoxyguanosine in DNA + L-cysteinyl-[protein] = S-methyl-L-cysteinyl-[protein] + a 2'-deoxyguanosine in DNA</text>
        <dbReference type="Rhea" id="RHEA:24000"/>
        <dbReference type="Rhea" id="RHEA-COMP:10131"/>
        <dbReference type="Rhea" id="RHEA-COMP:10132"/>
        <dbReference type="Rhea" id="RHEA-COMP:11367"/>
        <dbReference type="Rhea" id="RHEA-COMP:11368"/>
        <dbReference type="ChEBI" id="CHEBI:29950"/>
        <dbReference type="ChEBI" id="CHEBI:82612"/>
        <dbReference type="ChEBI" id="CHEBI:85445"/>
        <dbReference type="ChEBI" id="CHEBI:85448"/>
        <dbReference type="EC" id="2.1.1.63"/>
    </reaction>
</comment>
<evidence type="ECO:0000256" key="6">
    <source>
        <dbReference type="ARBA" id="ARBA00023204"/>
    </source>
</evidence>
<evidence type="ECO:0000256" key="7">
    <source>
        <dbReference type="ARBA" id="ARBA00049348"/>
    </source>
</evidence>
<comment type="miscellaneous">
    <text evidence="8">This enzyme catalyzes only one turnover and therefore is not strictly catalytic. According to one definition, an enzyme is a biocatalyst that acts repeatedly and over many reaction cycles.</text>
</comment>
<dbReference type="PANTHER" id="PTHR10815">
    <property type="entry name" value="METHYLATED-DNA--PROTEIN-CYSTEINE METHYLTRANSFERASE"/>
    <property type="match status" value="1"/>
</dbReference>
<dbReference type="InterPro" id="IPR036631">
    <property type="entry name" value="MGMT_N_sf"/>
</dbReference>
<keyword evidence="2 8" id="KW-0963">Cytoplasm</keyword>